<protein>
    <submittedName>
        <fullName evidence="1">Uncharacterized protein</fullName>
    </submittedName>
</protein>
<comment type="caution">
    <text evidence="1">The sequence shown here is derived from an EMBL/GenBank/DDBJ whole genome shotgun (WGS) entry which is preliminary data.</text>
</comment>
<dbReference type="AlphaFoldDB" id="A0A645CV64"/>
<gene>
    <name evidence="1" type="ORF">SDC9_127829</name>
</gene>
<name>A0A645CV64_9ZZZZ</name>
<accession>A0A645CV64</accession>
<reference evidence="1" key="1">
    <citation type="submission" date="2019-08" db="EMBL/GenBank/DDBJ databases">
        <authorList>
            <person name="Kucharzyk K."/>
            <person name="Murdoch R.W."/>
            <person name="Higgins S."/>
            <person name="Loffler F."/>
        </authorList>
    </citation>
    <scope>NUCLEOTIDE SEQUENCE</scope>
</reference>
<sequence>MTLNKTKDKKEVQLNLPFEIDSQSTIENFGKLLSADKKVMKLEVAPVSFTIISAKLKNK</sequence>
<proteinExistence type="predicted"/>
<dbReference type="EMBL" id="VSSQ01030299">
    <property type="protein sequence ID" value="MPM80779.1"/>
    <property type="molecule type" value="Genomic_DNA"/>
</dbReference>
<organism evidence="1">
    <name type="scientific">bioreactor metagenome</name>
    <dbReference type="NCBI Taxonomy" id="1076179"/>
    <lineage>
        <taxon>unclassified sequences</taxon>
        <taxon>metagenomes</taxon>
        <taxon>ecological metagenomes</taxon>
    </lineage>
</organism>
<evidence type="ECO:0000313" key="1">
    <source>
        <dbReference type="EMBL" id="MPM80779.1"/>
    </source>
</evidence>